<dbReference type="PANTHER" id="PTHR30146">
    <property type="entry name" value="LACI-RELATED TRANSCRIPTIONAL REPRESSOR"/>
    <property type="match status" value="1"/>
</dbReference>
<dbReference type="InterPro" id="IPR028082">
    <property type="entry name" value="Peripla_BP_I"/>
</dbReference>
<dbReference type="Proteomes" id="UP000019050">
    <property type="component" value="Unassembled WGS sequence"/>
</dbReference>
<dbReference type="eggNOG" id="COG1609">
    <property type="taxonomic scope" value="Bacteria"/>
</dbReference>
<dbReference type="SMART" id="SM00354">
    <property type="entry name" value="HTH_LACI"/>
    <property type="match status" value="1"/>
</dbReference>
<organism evidence="5 6">
    <name type="scientific">Abiotrophia defectiva ATCC 49176</name>
    <dbReference type="NCBI Taxonomy" id="592010"/>
    <lineage>
        <taxon>Bacteria</taxon>
        <taxon>Bacillati</taxon>
        <taxon>Bacillota</taxon>
        <taxon>Bacilli</taxon>
        <taxon>Lactobacillales</taxon>
        <taxon>Aerococcaceae</taxon>
        <taxon>Abiotrophia</taxon>
    </lineage>
</organism>
<evidence type="ECO:0000259" key="4">
    <source>
        <dbReference type="PROSITE" id="PS50932"/>
    </source>
</evidence>
<keyword evidence="1" id="KW-0805">Transcription regulation</keyword>
<protein>
    <submittedName>
        <fullName evidence="5">Transcriptional regulator, LacI family</fullName>
    </submittedName>
</protein>
<dbReference type="AlphaFoldDB" id="W1Q1I1"/>
<keyword evidence="3" id="KW-0804">Transcription</keyword>
<dbReference type="SUPFAM" id="SSF53822">
    <property type="entry name" value="Periplasmic binding protein-like I"/>
    <property type="match status" value="1"/>
</dbReference>
<dbReference type="EMBL" id="ACIN03000016">
    <property type="protein sequence ID" value="ESK64853.1"/>
    <property type="molecule type" value="Genomic_DNA"/>
</dbReference>
<dbReference type="Gene3D" id="3.40.50.2300">
    <property type="match status" value="2"/>
</dbReference>
<name>W1Q1I1_ABIDE</name>
<keyword evidence="6" id="KW-1185">Reference proteome</keyword>
<dbReference type="GO" id="GO:0000976">
    <property type="term" value="F:transcription cis-regulatory region binding"/>
    <property type="evidence" value="ECO:0007669"/>
    <property type="project" value="TreeGrafter"/>
</dbReference>
<dbReference type="GO" id="GO:0003700">
    <property type="term" value="F:DNA-binding transcription factor activity"/>
    <property type="evidence" value="ECO:0007669"/>
    <property type="project" value="TreeGrafter"/>
</dbReference>
<dbReference type="InterPro" id="IPR000843">
    <property type="entry name" value="HTH_LacI"/>
</dbReference>
<dbReference type="STRING" id="592010.GCWU000182_001786"/>
<comment type="caution">
    <text evidence="5">The sequence shown here is derived from an EMBL/GenBank/DDBJ whole genome shotgun (WGS) entry which is preliminary data.</text>
</comment>
<evidence type="ECO:0000256" key="3">
    <source>
        <dbReference type="ARBA" id="ARBA00023163"/>
    </source>
</evidence>
<evidence type="ECO:0000256" key="2">
    <source>
        <dbReference type="ARBA" id="ARBA00023125"/>
    </source>
</evidence>
<dbReference type="RefSeq" id="WP_023392403.1">
    <property type="nucleotide sequence ID" value="NZ_KI535341.1"/>
</dbReference>
<dbReference type="CDD" id="cd01392">
    <property type="entry name" value="HTH_LacI"/>
    <property type="match status" value="1"/>
</dbReference>
<accession>W1Q1I1</accession>
<dbReference type="SUPFAM" id="SSF47413">
    <property type="entry name" value="lambda repressor-like DNA-binding domains"/>
    <property type="match status" value="1"/>
</dbReference>
<dbReference type="HOGENOM" id="CLU_037628_6_2_9"/>
<evidence type="ECO:0000313" key="5">
    <source>
        <dbReference type="EMBL" id="ESK64853.1"/>
    </source>
</evidence>
<keyword evidence="2" id="KW-0238">DNA-binding</keyword>
<dbReference type="Pfam" id="PF00356">
    <property type="entry name" value="LacI"/>
    <property type="match status" value="1"/>
</dbReference>
<dbReference type="PROSITE" id="PS00356">
    <property type="entry name" value="HTH_LACI_1"/>
    <property type="match status" value="1"/>
</dbReference>
<dbReference type="InterPro" id="IPR010982">
    <property type="entry name" value="Lambda_DNA-bd_dom_sf"/>
</dbReference>
<evidence type="ECO:0000256" key="1">
    <source>
        <dbReference type="ARBA" id="ARBA00023015"/>
    </source>
</evidence>
<proteinExistence type="predicted"/>
<gene>
    <name evidence="5" type="ORF">GCWU000182_001786</name>
</gene>
<feature type="domain" description="HTH lacI-type" evidence="4">
    <location>
        <begin position="4"/>
        <end position="59"/>
    </location>
</feature>
<dbReference type="PRINTS" id="PR00036">
    <property type="entry name" value="HTHLACI"/>
</dbReference>
<reference evidence="5" key="1">
    <citation type="submission" date="2013-06" db="EMBL/GenBank/DDBJ databases">
        <authorList>
            <person name="Weinstock G."/>
            <person name="Sodergren E."/>
            <person name="Clifton S."/>
            <person name="Fulton L."/>
            <person name="Fulton B."/>
            <person name="Courtney L."/>
            <person name="Fronick C."/>
            <person name="Harrison M."/>
            <person name="Strong C."/>
            <person name="Farmer C."/>
            <person name="Delahaunty K."/>
            <person name="Markovic C."/>
            <person name="Hall O."/>
            <person name="Minx P."/>
            <person name="Tomlinson C."/>
            <person name="Mitreva M."/>
            <person name="Nelson J."/>
            <person name="Hou S."/>
            <person name="Wollam A."/>
            <person name="Pepin K.H."/>
            <person name="Johnson M."/>
            <person name="Bhonagiri V."/>
            <person name="Nash W.E."/>
            <person name="Warren W."/>
            <person name="Chinwalla A."/>
            <person name="Mardis E.R."/>
            <person name="Wilson R.K."/>
        </authorList>
    </citation>
    <scope>NUCLEOTIDE SEQUENCE [LARGE SCALE GENOMIC DNA]</scope>
    <source>
        <strain evidence="5">ATCC 49176</strain>
    </source>
</reference>
<dbReference type="Gene3D" id="1.10.260.40">
    <property type="entry name" value="lambda repressor-like DNA-binding domains"/>
    <property type="match status" value="1"/>
</dbReference>
<sequence>MKKATLKDIAQAANVSIATVSNVLNDRHHKVSQETVAQIQALAQELQYMPNLNAKALVTKASRLVSVLFYSGGRDFNYSDPFVASLLEGIERIARQENYYILLHNIESLEAVHQVRRQWAFAGHIVVGCDAHMAAAMIESVSEPLVFIDTYLTAQGQALVESSDHVQLLNSKDYDLAYAGVELLARSQGLDLAFLSYQFEPDQVGVIQARYAGANAAYQAAGGQGDLPIYLNTKLDDLIKDLSNYRGLMVTADVLAMELVKVSQSQLGQWDPNRRLMSFDNIPYLQYLATEVNTIDLNQVHKGEEAMASLSRVLQSGQTAHDQRQQYIPANLINKNLSLEGSTSHD</sequence>
<evidence type="ECO:0000313" key="6">
    <source>
        <dbReference type="Proteomes" id="UP000019050"/>
    </source>
</evidence>
<dbReference type="PROSITE" id="PS50932">
    <property type="entry name" value="HTH_LACI_2"/>
    <property type="match status" value="1"/>
</dbReference>
<dbReference type="GeneID" id="84817387"/>
<dbReference type="PANTHER" id="PTHR30146:SF109">
    <property type="entry name" value="HTH-TYPE TRANSCRIPTIONAL REGULATOR GALS"/>
    <property type="match status" value="1"/>
</dbReference>
<dbReference type="OrthoDB" id="9775106at2"/>